<dbReference type="AlphaFoldDB" id="A0A9N9SY39"/>
<gene>
    <name evidence="1" type="ORF">DIABBA_LOCUS7697</name>
</gene>
<sequence>MKINIKKTKVMSIRKNQNVPQPCIINGHILEQVNRFKYLGCWIDGSLIPDQEIRSRIKRVRKSFEKIKKLLCDSRIKLEIRLRLLKCSVWSTLLYTVETWTLKTSTVNKLKAFEMWIYRRILKISWTSHTSNEEVLHHT</sequence>
<dbReference type="EMBL" id="OU898280">
    <property type="protein sequence ID" value="CAG9834393.1"/>
    <property type="molecule type" value="Genomic_DNA"/>
</dbReference>
<protein>
    <submittedName>
        <fullName evidence="1">Uncharacterized protein</fullName>
    </submittedName>
</protein>
<dbReference type="Proteomes" id="UP001153709">
    <property type="component" value="Chromosome 5"/>
</dbReference>
<reference evidence="1" key="1">
    <citation type="submission" date="2022-01" db="EMBL/GenBank/DDBJ databases">
        <authorList>
            <person name="King R."/>
        </authorList>
    </citation>
    <scope>NUCLEOTIDE SEQUENCE</scope>
</reference>
<dbReference type="OrthoDB" id="6629474at2759"/>
<dbReference type="PANTHER" id="PTHR47027">
    <property type="entry name" value="REVERSE TRANSCRIPTASE DOMAIN-CONTAINING PROTEIN"/>
    <property type="match status" value="1"/>
</dbReference>
<dbReference type="PANTHER" id="PTHR47027:SF20">
    <property type="entry name" value="REVERSE TRANSCRIPTASE-LIKE PROTEIN WITH RNA-DIRECTED DNA POLYMERASE DOMAIN"/>
    <property type="match status" value="1"/>
</dbReference>
<name>A0A9N9SY39_DIABA</name>
<evidence type="ECO:0000313" key="2">
    <source>
        <dbReference type="Proteomes" id="UP001153709"/>
    </source>
</evidence>
<evidence type="ECO:0000313" key="1">
    <source>
        <dbReference type="EMBL" id="CAG9834393.1"/>
    </source>
</evidence>
<proteinExistence type="predicted"/>
<keyword evidence="2" id="KW-1185">Reference proteome</keyword>
<accession>A0A9N9SY39</accession>
<organism evidence="1 2">
    <name type="scientific">Diabrotica balteata</name>
    <name type="common">Banded cucumber beetle</name>
    <dbReference type="NCBI Taxonomy" id="107213"/>
    <lineage>
        <taxon>Eukaryota</taxon>
        <taxon>Metazoa</taxon>
        <taxon>Ecdysozoa</taxon>
        <taxon>Arthropoda</taxon>
        <taxon>Hexapoda</taxon>
        <taxon>Insecta</taxon>
        <taxon>Pterygota</taxon>
        <taxon>Neoptera</taxon>
        <taxon>Endopterygota</taxon>
        <taxon>Coleoptera</taxon>
        <taxon>Polyphaga</taxon>
        <taxon>Cucujiformia</taxon>
        <taxon>Chrysomeloidea</taxon>
        <taxon>Chrysomelidae</taxon>
        <taxon>Galerucinae</taxon>
        <taxon>Diabroticina</taxon>
        <taxon>Diabroticites</taxon>
        <taxon>Diabrotica</taxon>
    </lineage>
</organism>